<keyword evidence="3 6" id="KW-0812">Transmembrane</keyword>
<evidence type="ECO:0000256" key="5">
    <source>
        <dbReference type="ARBA" id="ARBA00023136"/>
    </source>
</evidence>
<proteinExistence type="predicted"/>
<comment type="subcellular location">
    <subcellularLocation>
        <location evidence="1">Membrane</location>
        <topology evidence="1">Multi-pass membrane protein</topology>
    </subcellularLocation>
</comment>
<name>A0ABQ9VP23_SAGOE</name>
<feature type="transmembrane region" description="Helical" evidence="6">
    <location>
        <begin position="73"/>
        <end position="94"/>
    </location>
</feature>
<keyword evidence="2" id="KW-0813">Transport</keyword>
<organism evidence="7 8">
    <name type="scientific">Saguinus oedipus</name>
    <name type="common">Cotton-top tamarin</name>
    <name type="synonym">Oedipomidas oedipus</name>
    <dbReference type="NCBI Taxonomy" id="9490"/>
    <lineage>
        <taxon>Eukaryota</taxon>
        <taxon>Metazoa</taxon>
        <taxon>Chordata</taxon>
        <taxon>Craniata</taxon>
        <taxon>Vertebrata</taxon>
        <taxon>Euteleostomi</taxon>
        <taxon>Mammalia</taxon>
        <taxon>Eutheria</taxon>
        <taxon>Euarchontoglires</taxon>
        <taxon>Primates</taxon>
        <taxon>Haplorrhini</taxon>
        <taxon>Platyrrhini</taxon>
        <taxon>Cebidae</taxon>
        <taxon>Callitrichinae</taxon>
        <taxon>Saguinus</taxon>
    </lineage>
</organism>
<dbReference type="PANTHER" id="PTHR23505:SF3">
    <property type="entry name" value="PROTEIN SPINSTER HOMOLOG 3"/>
    <property type="match status" value="1"/>
</dbReference>
<accession>A0ABQ9VP23</accession>
<dbReference type="InterPro" id="IPR044770">
    <property type="entry name" value="MFS_spinster-like"/>
</dbReference>
<dbReference type="PANTHER" id="PTHR23505">
    <property type="entry name" value="SPINSTER"/>
    <property type="match status" value="1"/>
</dbReference>
<evidence type="ECO:0000256" key="2">
    <source>
        <dbReference type="ARBA" id="ARBA00022448"/>
    </source>
</evidence>
<evidence type="ECO:0000313" key="8">
    <source>
        <dbReference type="Proteomes" id="UP001266305"/>
    </source>
</evidence>
<protein>
    <submittedName>
        <fullName evidence="7">Uncharacterized protein</fullName>
    </submittedName>
</protein>
<dbReference type="EMBL" id="JASSZA010000005">
    <property type="protein sequence ID" value="KAK2110634.1"/>
    <property type="molecule type" value="Genomic_DNA"/>
</dbReference>
<feature type="transmembrane region" description="Helical" evidence="6">
    <location>
        <begin position="40"/>
        <end position="61"/>
    </location>
</feature>
<keyword evidence="5 6" id="KW-0472">Membrane</keyword>
<sequence length="193" mass="20745">MAFVAGALGFWAPKFLLEAHVVHGLQPPCLQEPCSNPDSLIFGSLTIITGVIGVILGAEVAKRYKKVNPRAEPLICASSLLTAAPCLYLALVLAPTNLLVSYEALRVMGLVHGQGAQRVETRAQESRVQQCPWLRKAPALPVPVASRGAGAPCLSQLHGPGPVPADMDVLVCMQTWMCLCVQQVRRAGWTWEK</sequence>
<evidence type="ECO:0000313" key="7">
    <source>
        <dbReference type="EMBL" id="KAK2110634.1"/>
    </source>
</evidence>
<gene>
    <name evidence="7" type="ORF">P7K49_010380</name>
</gene>
<keyword evidence="8" id="KW-1185">Reference proteome</keyword>
<keyword evidence="4 6" id="KW-1133">Transmembrane helix</keyword>
<evidence type="ECO:0000256" key="6">
    <source>
        <dbReference type="SAM" id="Phobius"/>
    </source>
</evidence>
<reference evidence="7 8" key="1">
    <citation type="submission" date="2023-05" db="EMBL/GenBank/DDBJ databases">
        <title>B98-5 Cell Line De Novo Hybrid Assembly: An Optical Mapping Approach.</title>
        <authorList>
            <person name="Kananen K."/>
            <person name="Auerbach J.A."/>
            <person name="Kautto E."/>
            <person name="Blachly J.S."/>
        </authorList>
    </citation>
    <scope>NUCLEOTIDE SEQUENCE [LARGE SCALE GENOMIC DNA]</scope>
    <source>
        <strain evidence="7">B95-8</strain>
        <tissue evidence="7">Cell line</tissue>
    </source>
</reference>
<evidence type="ECO:0000256" key="3">
    <source>
        <dbReference type="ARBA" id="ARBA00022692"/>
    </source>
</evidence>
<dbReference type="Proteomes" id="UP001266305">
    <property type="component" value="Unassembled WGS sequence"/>
</dbReference>
<evidence type="ECO:0000256" key="1">
    <source>
        <dbReference type="ARBA" id="ARBA00004141"/>
    </source>
</evidence>
<comment type="caution">
    <text evidence="7">The sequence shown here is derived from an EMBL/GenBank/DDBJ whole genome shotgun (WGS) entry which is preliminary data.</text>
</comment>
<evidence type="ECO:0000256" key="4">
    <source>
        <dbReference type="ARBA" id="ARBA00022989"/>
    </source>
</evidence>